<dbReference type="Pfam" id="PF13385">
    <property type="entry name" value="Laminin_G_3"/>
    <property type="match status" value="2"/>
</dbReference>
<evidence type="ECO:0000256" key="2">
    <source>
        <dbReference type="SAM" id="MobiDB-lite"/>
    </source>
</evidence>
<feature type="region of interest" description="Disordered" evidence="2">
    <location>
        <begin position="216"/>
        <end position="238"/>
    </location>
</feature>
<dbReference type="Gene3D" id="2.180.10.10">
    <property type="entry name" value="RHS repeat-associated core"/>
    <property type="match status" value="4"/>
</dbReference>
<sequence length="3403" mass="350338">MAAGAGRAWQRQVRWLAAAVSGVLLVMLATAPAPAQSMVPLAMADAVSAGAAELPQQRSGSAAGLHHQVGVSTTRSKRGNQASSSPATAVRGALPTATPHGPAAASRQSYTSKTQVSTRRVMPPASARQAMLKAHQRRQAKAAVDTADASSGEGGGDPDLPGPATSGVEVVKQRTASTSVFQNADGTLTARVYSRPVHYRQADGSWADIDTKLTRGSDGRWRESADSQPASFAADGNDSSLVSYGPTSGEQVSYGLQGAARVAGKPAENSITYAGIASSSDLSYAVTASGVKETLVLHDASAPTTWVFPLHLTGLRPSLAADGSLVFTDGSGKVKETIPHGFMEDAKRDKVSGEGAISTGVAYSLTTVDGGPALRVSLDADWLHDSSRAFPVKVDPTTSNTNATSSTYVETPYNTNFSTDSVLKVGSYDGGAHSANSYLSFGSVGSTFQNDYIEQASLYVDDVWSGGCTPQAVNVSPITSSWSVGSIANYPGLSYGSTIGTSSFYGGSSCSGASWQGIDLGDNPSAAGVKLIEGWAHGGNNLGLALTADTSQVAAWKQLASVNSSYPPYLSVTYSPYGADYSIPSSQAYTQPTATTNGSMQVQVTNRGTTAWTPSNMTLSTEVYTTAWTQIQGANAPRTPVPSTVNPNSTVTMTGAIGSITPGQYYVCWDMYLNGSTSFYSTYNVPTSCVEITSADTPPQIDSTAPPSNAVVGSLTPQLFASGHDPDSYPGKGLTYDFQVYSNPSSGSPALLADSGAISATQWVVPSGKLAWNQPYYWVVSNSDTIASSAWSNPSYFSTTVPQPLITSHLGAAAKTASGRNFDPQVGDYTSSATDANVSVVGPKLAINRAYNSLDPRTTTLFGAGWSTPYDMAAAADSDGTGAVVVTMADGHEARFGLNADGSTFSPPQGTYATFATVTGGGYTLTDKSGTIYTFGQQVGSAWKLTKITDREGRSETLAYNGNGTLAAVTNNAGNHALHFTWTGAHVSQVATDPATTSGTPETWSYSYSGDQLTGVCPPTSPTACTTYTYTSGANSGSHYRSAVIDANPSSYWRLAESSGATAASEVAINEGNDNGTYTSTGVTLGNTGPLPGSPTTAASFNGSSGYVSLPNGLLTSASYTAVGLWFKTTGSGVLFSYQQDPLTKTTTPNYTPALYVGTSGKLYGELWNGHVNPIATTASVADGQWHYTVLSAAGTTQSLYLDGSLVGSMSGQVGISSQPVDVIGAGFTGGAWPDEPHYSTSSNTAYTNYFTGQIAEVAFYTHALGAPAVAQQYAAGTHAATELTGITAPSGKTRLQASYDPVKDRAGQILDGNGGTWKLGTPSTAGSGAYYRNAVISSNAPNYWRLGDTSGTQAANEVPGTTASNWWSSGPATYINVTLGAAGLFPGGPETSASFNGTNSYISLPSTTIYKGKVTANISLELWFKTTTGGGTLFSYQCGAIGTTPSPDWTPALYVGTDGHLYGQWWDDSLSPMQSSTAVTDGNWHQVVLTANTSGKQTLNLDGKQVDTRTGNSQLDFSTQTTVTIGAGYTGGWPAHSATNINGYFNGSIAEAATFNQALSTATVAAHYSARGSSSGATPVTAANVTDPTGKTLTYRYDPGNSGRLISASNALGFTTSYSYDTGGFLSTTTDPDGDFTTTTHNARGDVLSTTNSDIHNDTTTSYNTYPASGTYAVTDPRNDEATAVADGRSSGPTDTTYATSFTYSVTGDVLTSKDPDGNTTTNTYTSGTESAIGGGAEPPGLLATSKDPNGNTTAYAYDSAGDLAQTTTPSGLKTTYTYDQLGRRLTQTQVSDTYPSGVTTSYSYDAQDRLATRTGPATTDAVTGTVHTPQTTYVYDADGKTTSQAVADTTGKDATRTSSWTYNSYGQLASATDPANRTTSYGYDAYGDRTAQTNPNGTSYAYAYSPTGELLTTTLTNFTGDPVNPSSPTSLVVDSRAYDPAGLLASDTDAMGRTTGYYYNWNHQLIESYLSNFHNPDGSTSTKVLHAYAHDGAGNLTESQDTNAGIETDYTVDPAGRTTKATFDPYGLNRITSYSYDADGNLTSTSKTGGGTTEQTDYAYDALGDRTSQTVHNGSANLVTTWTYDKRGLPTATIDPRGNVSGANAAAYTTSYAYDPAGRLTQVTAPVINAETNGGAPQQVHPITLNGYDTFGDETSVDNPDGTITTYTYDADSEQVATSQPAYTAPGSTTSTTPTATLAYDVAGRPTVATDALGNVTKYTYDQFGNLAQTVRPAVGGTSPTTHNTYDTDGEVLSITDPTGAITQGTYDDLGRPLTISQVVRQPSTTTDTLTYGYDGAGNRTSVTLPGGQKATSTYDAAGDRLTTTDPLTHTTNSTYDLDGRVTKTTLPDSTATTSTYDLAGRLTAAATLDSTGKTTATASYGYDPVGDKTSATNAAGTTNTFSYDAVGNLVQQTEPVSSTSTITTSFGYDAAGRRTRYTDGNNNAIVTTYNTLGLPESLIEPSTPAFPNASDRTTTTAYDANGHAVTITRPGGVTQTNTYDADGHLTGQNGSGAETPTTSRAFGYDADGRLTSSSAPNGTNTYTYDDRGKILSATGPSGSASYSYNANGQVASRTDKTGTATFTYDPAGALATVADPLTGNTLTYSRNNLGQVTGIAYGGTGAANQSFTYDSQHRLTGQTLTAAGGASEAAITYGYDANGRITAQTTTGTAGASANTYTYDQAGRLTSSNNGSTTTSYGYDGAGNRTSTTTGSTTTNATYNARDQLTATTAGSSTTTYTYSSRGTLASKSGGGTTENLSYDAFDQLTTDGTTSYTHDALGRLATAGSNTFTYNGTDNTIVSDGTETYGRTPNGQLLSVGGSSGAALAFTNQHGDLTATFTATGTALAGSTAYDPFGQNTASSGTQHHLGHQGGWTDPNTKRVATASRWYDPSTGNFTSRDATLQEPTPSVAGNPYAYGNADPLGNTDPSGNSACGTHHPIALPYVSSASDPESDWSPVYSGSGSDDNSGSNYYYGNDDSGDDTGSGADSSSSDTGSDSNSSPPVNDPGGSTSYWNSDDSWNSDVPSTASSDGGDDSWSASDITGALVGGVVVAGVTFFSDGASVPEDGVIYTTVSESVSEGVSWLADEFGLAAGYSSCNTHSEAPPPPTAKSGLKQNPGKAPTGQPSGSGVTQQSGTKGPGTGPSDAGPITVQATPLTPVAHAPTANGSAGLGTPSGGLGSSNDPVGTGGCVGGMLGYQCTANGNLLDPDTGTVYCGPGGSGGGTCVPLPATGGSPQAAACDSAPAPNLVSGPACSATSRSPQQLLADASAIHDAGIRNPQNPPTSGNKRADQGITVATAELGGRLVYSVSNNGTTPAMRKLADQLGYERINGAEYVVPGLQTDAEQILMNAIEDGTLEGRGAIAASRPACDERRQNCAGRAADFPHVQLFDQSRVPPWGR</sequence>
<dbReference type="CDD" id="cd00110">
    <property type="entry name" value="LamG"/>
    <property type="match status" value="1"/>
</dbReference>
<feature type="region of interest" description="Disordered" evidence="2">
    <location>
        <begin position="2690"/>
        <end position="2719"/>
    </location>
</feature>
<feature type="region of interest" description="Disordered" evidence="2">
    <location>
        <begin position="3100"/>
        <end position="3183"/>
    </location>
</feature>
<dbReference type="InterPro" id="IPR022385">
    <property type="entry name" value="Rhs_assc_core"/>
</dbReference>
<dbReference type="Pfam" id="PF25023">
    <property type="entry name" value="TEN_YD-shell"/>
    <property type="match status" value="6"/>
</dbReference>
<evidence type="ECO:0000313" key="4">
    <source>
        <dbReference type="EMBL" id="NVK80021.1"/>
    </source>
</evidence>
<name>A0A7Y7B7J6_STRMO</name>
<dbReference type="PANTHER" id="PTHR32305:SF15">
    <property type="entry name" value="PROTEIN RHSA-RELATED"/>
    <property type="match status" value="1"/>
</dbReference>
<feature type="region of interest" description="Disordered" evidence="2">
    <location>
        <begin position="2860"/>
        <end position="3038"/>
    </location>
</feature>
<dbReference type="Gene3D" id="2.60.120.200">
    <property type="match status" value="2"/>
</dbReference>
<dbReference type="SUPFAM" id="SSF49899">
    <property type="entry name" value="Concanavalin A-like lectins/glucanases"/>
    <property type="match status" value="2"/>
</dbReference>
<feature type="compositionally biased region" description="Polar residues" evidence="2">
    <location>
        <begin position="2240"/>
        <end position="2249"/>
    </location>
</feature>
<dbReference type="InterPro" id="IPR050708">
    <property type="entry name" value="T6SS_VgrG/RHS"/>
</dbReference>
<feature type="domain" description="Laminin G" evidence="3">
    <location>
        <begin position="1392"/>
        <end position="1578"/>
    </location>
</feature>
<dbReference type="InterPro" id="IPR056823">
    <property type="entry name" value="TEN-like_YD-shell"/>
</dbReference>
<feature type="compositionally biased region" description="Polar residues" evidence="2">
    <location>
        <begin position="106"/>
        <end position="118"/>
    </location>
</feature>
<feature type="region of interest" description="Disordered" evidence="2">
    <location>
        <begin position="1714"/>
        <end position="1749"/>
    </location>
</feature>
<dbReference type="Pfam" id="PF20148">
    <property type="entry name" value="DUF6531"/>
    <property type="match status" value="1"/>
</dbReference>
<protein>
    <recommendedName>
        <fullName evidence="3">Laminin G domain-containing protein</fullName>
    </recommendedName>
</protein>
<feature type="region of interest" description="Disordered" evidence="2">
    <location>
        <begin position="2234"/>
        <end position="2253"/>
    </location>
</feature>
<dbReference type="InterPro" id="IPR006530">
    <property type="entry name" value="YD"/>
</dbReference>
<organism evidence="4 5">
    <name type="scientific">Streptomyces morookaense</name>
    <name type="common">Streptoverticillium morookaense</name>
    <dbReference type="NCBI Taxonomy" id="1970"/>
    <lineage>
        <taxon>Bacteria</taxon>
        <taxon>Bacillati</taxon>
        <taxon>Actinomycetota</taxon>
        <taxon>Actinomycetes</taxon>
        <taxon>Kitasatosporales</taxon>
        <taxon>Streptomycetaceae</taxon>
        <taxon>Streptomyces</taxon>
    </lineage>
</organism>
<keyword evidence="1" id="KW-0677">Repeat</keyword>
<gene>
    <name evidence="4" type="ORF">HG542_20455</name>
</gene>
<dbReference type="PROSITE" id="PS50025">
    <property type="entry name" value="LAM_G_DOMAIN"/>
    <property type="match status" value="1"/>
</dbReference>
<dbReference type="InterPro" id="IPR013320">
    <property type="entry name" value="ConA-like_dom_sf"/>
</dbReference>
<reference evidence="4 5" key="1">
    <citation type="submission" date="2020-04" db="EMBL/GenBank/DDBJ databases">
        <title>Draft Genome Sequence of Streptomyces morookaense DSM 40503, an 8-azaguanine-producing strain.</title>
        <authorList>
            <person name="Qi J."/>
            <person name="Gao J.-M."/>
        </authorList>
    </citation>
    <scope>NUCLEOTIDE SEQUENCE [LARGE SCALE GENOMIC DNA]</scope>
    <source>
        <strain evidence="4 5">DSM 40503</strain>
    </source>
</reference>
<keyword evidence="5" id="KW-1185">Reference proteome</keyword>
<dbReference type="InterPro" id="IPR001791">
    <property type="entry name" value="Laminin_G"/>
</dbReference>
<dbReference type="Proteomes" id="UP000587462">
    <property type="component" value="Unassembled WGS sequence"/>
</dbReference>
<dbReference type="InterPro" id="IPR045351">
    <property type="entry name" value="DUF6531"/>
</dbReference>
<feature type="compositionally biased region" description="Gly residues" evidence="2">
    <location>
        <begin position="3172"/>
        <end position="3182"/>
    </location>
</feature>
<feature type="compositionally biased region" description="Low complexity" evidence="2">
    <location>
        <begin position="2961"/>
        <end position="3038"/>
    </location>
</feature>
<feature type="region of interest" description="Disordered" evidence="2">
    <location>
        <begin position="55"/>
        <end position="167"/>
    </location>
</feature>
<evidence type="ECO:0000256" key="1">
    <source>
        <dbReference type="ARBA" id="ARBA00022737"/>
    </source>
</evidence>
<feature type="compositionally biased region" description="Basic and acidic residues" evidence="2">
    <location>
        <begin position="216"/>
        <end position="225"/>
    </location>
</feature>
<dbReference type="EMBL" id="JABBXF010000046">
    <property type="protein sequence ID" value="NVK80021.1"/>
    <property type="molecule type" value="Genomic_DNA"/>
</dbReference>
<dbReference type="NCBIfam" id="TIGR03696">
    <property type="entry name" value="Rhs_assc_core"/>
    <property type="match status" value="1"/>
</dbReference>
<feature type="compositionally biased region" description="Low complexity" evidence="2">
    <location>
        <begin position="1719"/>
        <end position="1730"/>
    </location>
</feature>
<accession>A0A7Y7B7J6</accession>
<proteinExistence type="predicted"/>
<feature type="compositionally biased region" description="Polar residues" evidence="2">
    <location>
        <begin position="70"/>
        <end position="87"/>
    </location>
</feature>
<comment type="caution">
    <text evidence="4">The sequence shown here is derived from an EMBL/GenBank/DDBJ whole genome shotgun (WGS) entry which is preliminary data.</text>
</comment>
<dbReference type="NCBIfam" id="TIGR01643">
    <property type="entry name" value="YD_repeat_2x"/>
    <property type="match status" value="15"/>
</dbReference>
<evidence type="ECO:0000313" key="5">
    <source>
        <dbReference type="Proteomes" id="UP000587462"/>
    </source>
</evidence>
<dbReference type="InterPro" id="IPR031325">
    <property type="entry name" value="RHS_repeat"/>
</dbReference>
<dbReference type="Pfam" id="PF05593">
    <property type="entry name" value="RHS_repeat"/>
    <property type="match status" value="4"/>
</dbReference>
<feature type="compositionally biased region" description="Polar residues" evidence="2">
    <location>
        <begin position="3126"/>
        <end position="3139"/>
    </location>
</feature>
<dbReference type="PANTHER" id="PTHR32305">
    <property type="match status" value="1"/>
</dbReference>
<evidence type="ECO:0000259" key="3">
    <source>
        <dbReference type="PROSITE" id="PS50025"/>
    </source>
</evidence>
<dbReference type="RefSeq" id="WP_171083522.1">
    <property type="nucleotide sequence ID" value="NZ_JABBXF010000046.1"/>
</dbReference>
<feature type="compositionally biased region" description="Polar residues" evidence="2">
    <location>
        <begin position="2894"/>
        <end position="2909"/>
    </location>
</feature>